<dbReference type="EMBL" id="CP068570">
    <property type="protein sequence ID" value="QQZ51996.1"/>
    <property type="molecule type" value="Genomic_DNA"/>
</dbReference>
<proteinExistence type="predicted"/>
<name>A0A974P690_9CAUL</name>
<keyword evidence="1" id="KW-1133">Transmembrane helix</keyword>
<gene>
    <name evidence="2" type="ORF">JKL49_13735</name>
</gene>
<keyword evidence="1" id="KW-0472">Membrane</keyword>
<reference evidence="2" key="1">
    <citation type="submission" date="2021-01" db="EMBL/GenBank/DDBJ databases">
        <title>Genome sequence of Phenylobacterium sp. 20VBR1 isolated from a valley glaceir, Ny-Alesund, Svalbard.</title>
        <authorList>
            <person name="Thomas F.A."/>
            <person name="Krishnan K.P."/>
            <person name="Sinha R.K."/>
        </authorList>
    </citation>
    <scope>NUCLEOTIDE SEQUENCE</scope>
    <source>
        <strain evidence="2">20VBR1</strain>
    </source>
</reference>
<organism evidence="2">
    <name type="scientific">Phenylobacterium glaciei</name>
    <dbReference type="NCBI Taxonomy" id="2803784"/>
    <lineage>
        <taxon>Bacteria</taxon>
        <taxon>Pseudomonadati</taxon>
        <taxon>Pseudomonadota</taxon>
        <taxon>Alphaproteobacteria</taxon>
        <taxon>Caulobacterales</taxon>
        <taxon>Caulobacteraceae</taxon>
        <taxon>Phenylobacterium</taxon>
    </lineage>
</organism>
<feature type="transmembrane region" description="Helical" evidence="1">
    <location>
        <begin position="26"/>
        <end position="46"/>
    </location>
</feature>
<dbReference type="AlphaFoldDB" id="A0A974P690"/>
<evidence type="ECO:0000256" key="1">
    <source>
        <dbReference type="SAM" id="Phobius"/>
    </source>
</evidence>
<keyword evidence="1" id="KW-0812">Transmembrane</keyword>
<sequence length="210" mass="23412">MCDAANADTSTETDERRPRKRLPLRFLTLAEIVGVVAVVVAVLGYWDSHRERTQEAREKALAARERQVEARANTLKQAFLMTGAPEGSGDRIRLSSLRDEQVIQTQTIWFPKDIRAASVETTGNPRLEVSWIEDGLRKARTKEGRVPVGVLTVFIEDGQTKTDRAVYQVGYSLHARTLRKAKVELDGLSLARRGVTGDLQAAADNLWTAR</sequence>
<accession>A0A974P690</accession>
<protein>
    <submittedName>
        <fullName evidence="2">Uncharacterized protein</fullName>
    </submittedName>
</protein>
<evidence type="ECO:0000313" key="2">
    <source>
        <dbReference type="EMBL" id="QQZ51996.1"/>
    </source>
</evidence>